<dbReference type="FunCoup" id="A0A2V0PBG5">
    <property type="interactions" value="562"/>
</dbReference>
<organism evidence="4 5">
    <name type="scientific">Raphidocelis subcapitata</name>
    <dbReference type="NCBI Taxonomy" id="307507"/>
    <lineage>
        <taxon>Eukaryota</taxon>
        <taxon>Viridiplantae</taxon>
        <taxon>Chlorophyta</taxon>
        <taxon>core chlorophytes</taxon>
        <taxon>Chlorophyceae</taxon>
        <taxon>CS clade</taxon>
        <taxon>Sphaeropleales</taxon>
        <taxon>Selenastraceae</taxon>
        <taxon>Raphidocelis</taxon>
    </lineage>
</organism>
<dbReference type="InterPro" id="IPR053111">
    <property type="entry name" value="Chloro_FKBP-type_PPIase"/>
</dbReference>
<proteinExistence type="predicted"/>
<evidence type="ECO:0000256" key="1">
    <source>
        <dbReference type="PROSITE-ProRule" id="PRU00277"/>
    </source>
</evidence>
<dbReference type="GO" id="GO:0003755">
    <property type="term" value="F:peptidyl-prolyl cis-trans isomerase activity"/>
    <property type="evidence" value="ECO:0007669"/>
    <property type="project" value="UniProtKB-KW"/>
</dbReference>
<feature type="compositionally biased region" description="Low complexity" evidence="2">
    <location>
        <begin position="1"/>
        <end position="23"/>
    </location>
</feature>
<dbReference type="PANTHER" id="PTHR47598:SF1">
    <property type="entry name" value="PEPTIDYL-PROLYL CIS-TRANS ISOMERASE FKBP17-2, CHLOROPLASTIC"/>
    <property type="match status" value="1"/>
</dbReference>
<dbReference type="Pfam" id="PF00254">
    <property type="entry name" value="FKBP_C"/>
    <property type="match status" value="1"/>
</dbReference>
<dbReference type="PANTHER" id="PTHR47598">
    <property type="entry name" value="PEPTIDYL-PROLYL CIS-TRANS ISOMERASE FKBP17-2, CHLOROPLASTIC"/>
    <property type="match status" value="1"/>
</dbReference>
<feature type="compositionally biased region" description="Low complexity" evidence="2">
    <location>
        <begin position="45"/>
        <end position="57"/>
    </location>
</feature>
<dbReference type="InterPro" id="IPR046357">
    <property type="entry name" value="PPIase_dom_sf"/>
</dbReference>
<evidence type="ECO:0000313" key="4">
    <source>
        <dbReference type="EMBL" id="GBF97198.1"/>
    </source>
</evidence>
<keyword evidence="1" id="KW-0413">Isomerase</keyword>
<dbReference type="AlphaFoldDB" id="A0A2V0PBG5"/>
<dbReference type="Gene3D" id="3.10.50.40">
    <property type="match status" value="1"/>
</dbReference>
<dbReference type="PROSITE" id="PS50059">
    <property type="entry name" value="FKBP_PPIASE"/>
    <property type="match status" value="1"/>
</dbReference>
<feature type="domain" description="PPIase FKBP-type" evidence="3">
    <location>
        <begin position="151"/>
        <end position="254"/>
    </location>
</feature>
<name>A0A2V0PBG5_9CHLO</name>
<comment type="catalytic activity">
    <reaction evidence="1">
        <text>[protein]-peptidylproline (omega=180) = [protein]-peptidylproline (omega=0)</text>
        <dbReference type="Rhea" id="RHEA:16237"/>
        <dbReference type="Rhea" id="RHEA-COMP:10747"/>
        <dbReference type="Rhea" id="RHEA-COMP:10748"/>
        <dbReference type="ChEBI" id="CHEBI:83833"/>
        <dbReference type="ChEBI" id="CHEBI:83834"/>
        <dbReference type="EC" id="5.2.1.8"/>
    </reaction>
</comment>
<dbReference type="InParanoid" id="A0A2V0PBG5"/>
<evidence type="ECO:0000259" key="3">
    <source>
        <dbReference type="PROSITE" id="PS50059"/>
    </source>
</evidence>
<keyword evidence="1" id="KW-0697">Rotamase</keyword>
<gene>
    <name evidence="4" type="ORF">Rsub_10059</name>
</gene>
<evidence type="ECO:0000256" key="2">
    <source>
        <dbReference type="SAM" id="MobiDB-lite"/>
    </source>
</evidence>
<evidence type="ECO:0000313" key="5">
    <source>
        <dbReference type="Proteomes" id="UP000247498"/>
    </source>
</evidence>
<dbReference type="OrthoDB" id="1902587at2759"/>
<reference evidence="4 5" key="1">
    <citation type="journal article" date="2018" name="Sci. Rep.">
        <title>Raphidocelis subcapitata (=Pseudokirchneriella subcapitata) provides an insight into genome evolution and environmental adaptations in the Sphaeropleales.</title>
        <authorList>
            <person name="Suzuki S."/>
            <person name="Yamaguchi H."/>
            <person name="Nakajima N."/>
            <person name="Kawachi M."/>
        </authorList>
    </citation>
    <scope>NUCLEOTIDE SEQUENCE [LARGE SCALE GENOMIC DNA]</scope>
    <source>
        <strain evidence="4 5">NIES-35</strain>
    </source>
</reference>
<dbReference type="InterPro" id="IPR001179">
    <property type="entry name" value="PPIase_FKBP_dom"/>
</dbReference>
<sequence>MAATRRAAAPAAPRAPAARAAPAPRRRPRAPRPARAGAGEGGGQPQEAPPAAQQPPAAADPPQQPPKARRKAGSTDAIASFMTRRFGLAGGLAWLGFLAVGTLGEQVKTRLEVAAEREGARDVAAQAEVTLPSGVSYVDERVGGGGAPAKGMLVVLSYSAATSEGVTFEDTRARGKPIVFLYGSRPFTGGICAGVEEALSTMRAGGRRRVTVPPALGFGDRGAVLRPTEHVPDKQGVVPPGATLVYDLQLERVSVPPS</sequence>
<feature type="region of interest" description="Disordered" evidence="2">
    <location>
        <begin position="1"/>
        <end position="74"/>
    </location>
</feature>
<accession>A0A2V0PBG5</accession>
<dbReference type="EC" id="5.2.1.8" evidence="1"/>
<dbReference type="EMBL" id="BDRX01000094">
    <property type="protein sequence ID" value="GBF97198.1"/>
    <property type="molecule type" value="Genomic_DNA"/>
</dbReference>
<protein>
    <recommendedName>
        <fullName evidence="1">peptidylprolyl isomerase</fullName>
        <ecNumber evidence="1">5.2.1.8</ecNumber>
    </recommendedName>
</protein>
<dbReference type="GO" id="GO:0009507">
    <property type="term" value="C:chloroplast"/>
    <property type="evidence" value="ECO:0007669"/>
    <property type="project" value="TreeGrafter"/>
</dbReference>
<dbReference type="STRING" id="307507.A0A2V0PBG5"/>
<dbReference type="Proteomes" id="UP000247498">
    <property type="component" value="Unassembled WGS sequence"/>
</dbReference>
<dbReference type="SUPFAM" id="SSF54534">
    <property type="entry name" value="FKBP-like"/>
    <property type="match status" value="1"/>
</dbReference>
<keyword evidence="5" id="KW-1185">Reference proteome</keyword>
<comment type="caution">
    <text evidence="4">The sequence shown here is derived from an EMBL/GenBank/DDBJ whole genome shotgun (WGS) entry which is preliminary data.</text>
</comment>